<evidence type="ECO:0000256" key="6">
    <source>
        <dbReference type="ARBA" id="ARBA00022989"/>
    </source>
</evidence>
<comment type="subcellular location">
    <subcellularLocation>
        <location evidence="1">Cell membrane</location>
        <topology evidence="1">Multi-pass membrane protein</topology>
    </subcellularLocation>
</comment>
<reference evidence="9 10" key="1">
    <citation type="submission" date="2021-03" db="EMBL/GenBank/DDBJ databases">
        <title>novel species isolated from a fishpond in China.</title>
        <authorList>
            <person name="Lu H."/>
            <person name="Cai Z."/>
        </authorList>
    </citation>
    <scope>NUCLEOTIDE SEQUENCE [LARGE SCALE GENOMIC DNA]</scope>
    <source>
        <strain evidence="9 10">Y57</strain>
    </source>
</reference>
<accession>A0ABS3CNH9</accession>
<feature type="transmembrane region" description="Helical" evidence="8">
    <location>
        <begin position="534"/>
        <end position="554"/>
    </location>
</feature>
<feature type="transmembrane region" description="Helical" evidence="8">
    <location>
        <begin position="924"/>
        <end position="948"/>
    </location>
</feature>
<dbReference type="SUPFAM" id="SSF82714">
    <property type="entry name" value="Multidrug efflux transporter AcrB TolC docking domain, DN and DC subdomains"/>
    <property type="match status" value="2"/>
</dbReference>
<feature type="transmembrane region" description="Helical" evidence="8">
    <location>
        <begin position="1010"/>
        <end position="1032"/>
    </location>
</feature>
<evidence type="ECO:0000313" key="9">
    <source>
        <dbReference type="EMBL" id="MBN7818265.1"/>
    </source>
</evidence>
<dbReference type="Pfam" id="PF00873">
    <property type="entry name" value="ACR_tran"/>
    <property type="match status" value="1"/>
</dbReference>
<keyword evidence="10" id="KW-1185">Reference proteome</keyword>
<evidence type="ECO:0000313" key="10">
    <source>
        <dbReference type="Proteomes" id="UP000663992"/>
    </source>
</evidence>
<dbReference type="InterPro" id="IPR027463">
    <property type="entry name" value="AcrB_DN_DC_subdom"/>
</dbReference>
<dbReference type="EMBL" id="JAFKCS010000001">
    <property type="protein sequence ID" value="MBN7818265.1"/>
    <property type="molecule type" value="Genomic_DNA"/>
</dbReference>
<dbReference type="Gene3D" id="1.20.1640.10">
    <property type="entry name" value="Multidrug efflux transporter AcrB transmembrane domain"/>
    <property type="match status" value="2"/>
</dbReference>
<comment type="similarity">
    <text evidence="2">Belongs to the resistance-nodulation-cell division (RND) (TC 2.A.6) family.</text>
</comment>
<feature type="transmembrane region" description="Helical" evidence="8">
    <location>
        <begin position="366"/>
        <end position="385"/>
    </location>
</feature>
<dbReference type="InterPro" id="IPR001036">
    <property type="entry name" value="Acrflvin-R"/>
</dbReference>
<dbReference type="NCBIfam" id="TIGR00914">
    <property type="entry name" value="2A0601"/>
    <property type="match status" value="1"/>
</dbReference>
<feature type="transmembrane region" description="Helical" evidence="8">
    <location>
        <begin position="446"/>
        <end position="465"/>
    </location>
</feature>
<dbReference type="Gene3D" id="3.30.70.1430">
    <property type="entry name" value="Multidrug efflux transporter AcrB pore domain"/>
    <property type="match status" value="2"/>
</dbReference>
<sequence length="1046" mass="115459">MLSKLIELAVRQRMLVLLFSALLALAGWQAMRGLNVDAIPDLSDVQVIIKTPYPGQSPELVEQQVTYPLANVMMAVPGARTVRGFSFYGDSYLYVLFEDGTDIYWARSRVLEYLNQAASQLPEGVQPQLGPDATGVGWVYQYALVDHSGQWDLSDLKSLQDWFLKQELQSVSGVSEVATVGGMTRTYQIVLDPLKLAGYQMSVEQVIQALKNHNSETGGASVEMAEAEYMIRVRGYLQTIEDIQSVPLGKRNAGNVALYLKDIAEVRLGPQLRRGIAELDGKGEVVGGIVVMRSGENARQVIDKVKQRLEELKSSLPDGVEIVPTYDRADFIQRAVDNLSDKLLMEMILVSLVLMLFLWHVGSIMVAVLVLPLALLAAFGLMRMLDISANIMSLGGIAIAIGALVDAAIVMIENLHKHLEHFEHKQGRRPNNTEHWQLVSQACKQVGPALFMSLLIITASFFPVFVLEGQESRLFTPLALTKSFAMAAAALLAVTLVPVLMGYWVRGKIVPENKNILSRILIAMYRPVLTKALAWPKTCLFIALLLMLSGAYPLSKLGKEFMPQIEEGDLLYMPTTLPGISAGKAAQLLQQTDRLIAQVPEVKRVFGKIGRAETATDPAPLTMLETTIQLKPREEWRPGMTLDKVIDELQATVKFPGLTNAWVQPIKTRIDMLSTGIKTPLGLKITGPELTQIESIGQDVERLLNQLSATRSVYSERVAAGRYLDIEPDFKALGEYGISLSQLQSIIRQAVGGAKVTDMVIGNERYPVNVRIDAQYREDLDALASLPISTAQGVFVPLSALANLHLKDGPAMIKSENARQVGWVFVDIQDLSVGEYLNQAKALLDNELTLPPRYAVQWSGQYESIKRVETKLIQLVPLTLLLCLVLLYFTLSSWRQSLVVMLTLPIGLSGSLWLIWLLGFNMSIAVIVGMIALAGVAAEFGVVMYLYLNHAWQDADSRDNQGLYRATVSGAVQRIRPKAMTVITVLASLLPIMLTQGTGHEVMQRIAAPMLGGMVLAPFVSLFVIPVIFYMLERRRHNVTDTECNN</sequence>
<evidence type="ECO:0000256" key="7">
    <source>
        <dbReference type="ARBA" id="ARBA00023136"/>
    </source>
</evidence>
<organism evidence="9 10">
    <name type="scientific">Bowmanella yangjiangensis</name>
    <dbReference type="NCBI Taxonomy" id="2811230"/>
    <lineage>
        <taxon>Bacteria</taxon>
        <taxon>Pseudomonadati</taxon>
        <taxon>Pseudomonadota</taxon>
        <taxon>Gammaproteobacteria</taxon>
        <taxon>Alteromonadales</taxon>
        <taxon>Alteromonadaceae</taxon>
        <taxon>Bowmanella</taxon>
    </lineage>
</organism>
<dbReference type="InterPro" id="IPR004763">
    <property type="entry name" value="CusA-like"/>
</dbReference>
<dbReference type="Gene3D" id="3.30.70.1320">
    <property type="entry name" value="Multidrug efflux transporter AcrB pore domain like"/>
    <property type="match status" value="1"/>
</dbReference>
<dbReference type="PANTHER" id="PTHR32063">
    <property type="match status" value="1"/>
</dbReference>
<dbReference type="PANTHER" id="PTHR32063:SF19">
    <property type="entry name" value="CATION EFFLUX SYSTEM PROTEIN CUSA"/>
    <property type="match status" value="1"/>
</dbReference>
<dbReference type="RefSeq" id="WP_206592104.1">
    <property type="nucleotide sequence ID" value="NZ_JAFKCS010000001.1"/>
</dbReference>
<feature type="transmembrane region" description="Helical" evidence="8">
    <location>
        <begin position="898"/>
        <end position="918"/>
    </location>
</feature>
<dbReference type="SUPFAM" id="SSF82866">
    <property type="entry name" value="Multidrug efflux transporter AcrB transmembrane domain"/>
    <property type="match status" value="2"/>
</dbReference>
<dbReference type="SUPFAM" id="SSF82693">
    <property type="entry name" value="Multidrug efflux transporter AcrB pore domain, PN1, PN2, PC1 and PC2 subdomains"/>
    <property type="match status" value="2"/>
</dbReference>
<feature type="transmembrane region" description="Helical" evidence="8">
    <location>
        <begin position="485"/>
        <end position="505"/>
    </location>
</feature>
<evidence type="ECO:0000256" key="3">
    <source>
        <dbReference type="ARBA" id="ARBA00022448"/>
    </source>
</evidence>
<dbReference type="PRINTS" id="PR00702">
    <property type="entry name" value="ACRIFLAVINRP"/>
</dbReference>
<dbReference type="Gene3D" id="3.30.70.1440">
    <property type="entry name" value="Multidrug efflux transporter AcrB pore domain"/>
    <property type="match status" value="1"/>
</dbReference>
<gene>
    <name evidence="9" type="ORF">J0A65_00235</name>
</gene>
<protein>
    <submittedName>
        <fullName evidence="9">Efflux RND transporter permease subunit</fullName>
    </submittedName>
</protein>
<keyword evidence="5 8" id="KW-0812">Transmembrane</keyword>
<evidence type="ECO:0000256" key="1">
    <source>
        <dbReference type="ARBA" id="ARBA00004651"/>
    </source>
</evidence>
<keyword evidence="7 8" id="KW-0472">Membrane</keyword>
<evidence type="ECO:0000256" key="2">
    <source>
        <dbReference type="ARBA" id="ARBA00010942"/>
    </source>
</evidence>
<proteinExistence type="inferred from homology"/>
<evidence type="ECO:0000256" key="4">
    <source>
        <dbReference type="ARBA" id="ARBA00022475"/>
    </source>
</evidence>
<feature type="transmembrane region" description="Helical" evidence="8">
    <location>
        <begin position="391"/>
        <end position="412"/>
    </location>
</feature>
<comment type="caution">
    <text evidence="9">The sequence shown here is derived from an EMBL/GenBank/DDBJ whole genome shotgun (WGS) entry which is preliminary data.</text>
</comment>
<dbReference type="Gene3D" id="3.30.2090.10">
    <property type="entry name" value="Multidrug efflux transporter AcrB TolC docking domain, DN and DC subdomains"/>
    <property type="match status" value="2"/>
</dbReference>
<evidence type="ECO:0000256" key="8">
    <source>
        <dbReference type="SAM" id="Phobius"/>
    </source>
</evidence>
<dbReference type="Proteomes" id="UP000663992">
    <property type="component" value="Unassembled WGS sequence"/>
</dbReference>
<keyword evidence="3" id="KW-0813">Transport</keyword>
<name>A0ABS3CNH9_9ALTE</name>
<keyword evidence="4" id="KW-1003">Cell membrane</keyword>
<evidence type="ECO:0000256" key="5">
    <source>
        <dbReference type="ARBA" id="ARBA00022692"/>
    </source>
</evidence>
<keyword evidence="6 8" id="KW-1133">Transmembrane helix</keyword>
<feature type="transmembrane region" description="Helical" evidence="8">
    <location>
        <begin position="872"/>
        <end position="891"/>
    </location>
</feature>